<evidence type="ECO:0000313" key="5">
    <source>
        <dbReference type="EMBL" id="SDL18649.1"/>
    </source>
</evidence>
<keyword evidence="1" id="KW-0805">Transcription regulation</keyword>
<dbReference type="SUPFAM" id="SSF53822">
    <property type="entry name" value="Periplasmic binding protein-like I"/>
    <property type="match status" value="1"/>
</dbReference>
<keyword evidence="3" id="KW-0804">Transcription</keyword>
<dbReference type="Gene3D" id="1.10.260.40">
    <property type="entry name" value="lambda repressor-like DNA-binding domains"/>
    <property type="match status" value="1"/>
</dbReference>
<dbReference type="InterPro" id="IPR028082">
    <property type="entry name" value="Peripla_BP_I"/>
</dbReference>
<protein>
    <submittedName>
        <fullName evidence="5">Transcriptional regulator, LacI family</fullName>
    </submittedName>
</protein>
<dbReference type="PANTHER" id="PTHR30146:SF109">
    <property type="entry name" value="HTH-TYPE TRANSCRIPTIONAL REGULATOR GALS"/>
    <property type="match status" value="1"/>
</dbReference>
<dbReference type="GO" id="GO:0003700">
    <property type="term" value="F:DNA-binding transcription factor activity"/>
    <property type="evidence" value="ECO:0007669"/>
    <property type="project" value="TreeGrafter"/>
</dbReference>
<keyword evidence="2" id="KW-0238">DNA-binding</keyword>
<evidence type="ECO:0000256" key="1">
    <source>
        <dbReference type="ARBA" id="ARBA00023015"/>
    </source>
</evidence>
<dbReference type="Proteomes" id="UP000199068">
    <property type="component" value="Unassembled WGS sequence"/>
</dbReference>
<name>A0A1G9I0A2_9FIRM</name>
<dbReference type="SMART" id="SM00354">
    <property type="entry name" value="HTH_LACI"/>
    <property type="match status" value="1"/>
</dbReference>
<dbReference type="InterPro" id="IPR000843">
    <property type="entry name" value="HTH_LacI"/>
</dbReference>
<organism evidence="5 6">
    <name type="scientific">Romboutsia lituseburensis DSM 797</name>
    <dbReference type="NCBI Taxonomy" id="1121325"/>
    <lineage>
        <taxon>Bacteria</taxon>
        <taxon>Bacillati</taxon>
        <taxon>Bacillota</taxon>
        <taxon>Clostridia</taxon>
        <taxon>Peptostreptococcales</taxon>
        <taxon>Peptostreptococcaceae</taxon>
        <taxon>Romboutsia</taxon>
    </lineage>
</organism>
<proteinExistence type="predicted"/>
<dbReference type="Pfam" id="PF00356">
    <property type="entry name" value="LacI"/>
    <property type="match status" value="1"/>
</dbReference>
<sequence length="336" mass="37243">MVTLKDISKHTGLSVTQVSRAINNHNDVSEATKKKVMKAVDELGYVPNLAAKKLASKNEKSIALIVVGFEKQHSTNDMLIGIMSGVFNCTSENDTETVLYLYSEKFLKQKSYLQFCRERGVSGAILCGIKRDDPNLKELIKSDLPMVVIDIPYLTENIGSVVIDNEKYSYLATKSLIEGNRKKIGLINGSESAYVSIERKAGYLEALKDFGVEIDESLIKDGEFSRDKAKECARELVSENVDAIFCSSDLMAIGAIESIKELGKNIPEDIAIFGFDGIALVDYITPNISTIRQNSYDKGYKASDLLIQHLKNKTPMRVVKSDCEVCIQQSSEAKKK</sequence>
<reference evidence="5 6" key="1">
    <citation type="submission" date="2016-10" db="EMBL/GenBank/DDBJ databases">
        <authorList>
            <person name="de Groot N.N."/>
        </authorList>
    </citation>
    <scope>NUCLEOTIDE SEQUENCE [LARGE SCALE GENOMIC DNA]</scope>
    <source>
        <strain evidence="5 6">DSM 797</strain>
    </source>
</reference>
<dbReference type="CDD" id="cd01392">
    <property type="entry name" value="HTH_LacI"/>
    <property type="match status" value="1"/>
</dbReference>
<evidence type="ECO:0000259" key="4">
    <source>
        <dbReference type="PROSITE" id="PS50932"/>
    </source>
</evidence>
<dbReference type="Pfam" id="PF00532">
    <property type="entry name" value="Peripla_BP_1"/>
    <property type="match status" value="1"/>
</dbReference>
<dbReference type="PANTHER" id="PTHR30146">
    <property type="entry name" value="LACI-RELATED TRANSCRIPTIONAL REPRESSOR"/>
    <property type="match status" value="1"/>
</dbReference>
<evidence type="ECO:0000313" key="6">
    <source>
        <dbReference type="Proteomes" id="UP000199068"/>
    </source>
</evidence>
<evidence type="ECO:0000256" key="3">
    <source>
        <dbReference type="ARBA" id="ARBA00023163"/>
    </source>
</evidence>
<dbReference type="STRING" id="1121325.SAMN04515677_10154"/>
<dbReference type="PROSITE" id="PS50932">
    <property type="entry name" value="HTH_LACI_2"/>
    <property type="match status" value="1"/>
</dbReference>
<dbReference type="CDD" id="cd06267">
    <property type="entry name" value="PBP1_LacI_sugar_binding-like"/>
    <property type="match status" value="1"/>
</dbReference>
<accession>A0A1G9I0A2</accession>
<dbReference type="InterPro" id="IPR001761">
    <property type="entry name" value="Peripla_BP/Lac1_sug-bd_dom"/>
</dbReference>
<gene>
    <name evidence="5" type="ORF">SAMN04515677_10154</name>
</gene>
<dbReference type="SUPFAM" id="SSF47413">
    <property type="entry name" value="lambda repressor-like DNA-binding domains"/>
    <property type="match status" value="1"/>
</dbReference>
<evidence type="ECO:0000256" key="2">
    <source>
        <dbReference type="ARBA" id="ARBA00023125"/>
    </source>
</evidence>
<dbReference type="EMBL" id="FNGW01000001">
    <property type="protein sequence ID" value="SDL18649.1"/>
    <property type="molecule type" value="Genomic_DNA"/>
</dbReference>
<keyword evidence="6" id="KW-1185">Reference proteome</keyword>
<dbReference type="AlphaFoldDB" id="A0A1G9I0A2"/>
<dbReference type="RefSeq" id="WP_092721720.1">
    <property type="nucleotide sequence ID" value="NZ_FNGW01000001.1"/>
</dbReference>
<dbReference type="InterPro" id="IPR010982">
    <property type="entry name" value="Lambda_DNA-bd_dom_sf"/>
</dbReference>
<dbReference type="GO" id="GO:0000976">
    <property type="term" value="F:transcription cis-regulatory region binding"/>
    <property type="evidence" value="ECO:0007669"/>
    <property type="project" value="TreeGrafter"/>
</dbReference>
<feature type="domain" description="HTH lacI-type" evidence="4">
    <location>
        <begin position="2"/>
        <end position="56"/>
    </location>
</feature>
<dbReference type="Gene3D" id="3.40.50.2300">
    <property type="match status" value="2"/>
</dbReference>